<dbReference type="NCBIfam" id="TIGR01496">
    <property type="entry name" value="DHPS"/>
    <property type="match status" value="1"/>
</dbReference>
<dbReference type="SUPFAM" id="SSF51717">
    <property type="entry name" value="Dihydropteroate synthetase-like"/>
    <property type="match status" value="1"/>
</dbReference>
<accession>A0A3B1C0N4</accession>
<keyword evidence="8" id="KW-0289">Folate biosynthesis</keyword>
<evidence type="ECO:0000256" key="4">
    <source>
        <dbReference type="ARBA" id="ARBA00012458"/>
    </source>
</evidence>
<dbReference type="FunFam" id="3.20.20.20:FF:000006">
    <property type="entry name" value="Dihydropteroate synthase"/>
    <property type="match status" value="1"/>
</dbReference>
<proteinExistence type="predicted"/>
<dbReference type="Gene3D" id="3.20.20.20">
    <property type="entry name" value="Dihydropteroate synthase-like"/>
    <property type="match status" value="1"/>
</dbReference>
<dbReference type="EMBL" id="UOGC01000153">
    <property type="protein sequence ID" value="VAX23749.1"/>
    <property type="molecule type" value="Genomic_DNA"/>
</dbReference>
<dbReference type="PROSITE" id="PS00792">
    <property type="entry name" value="DHPS_1"/>
    <property type="match status" value="1"/>
</dbReference>
<keyword evidence="7" id="KW-0460">Magnesium</keyword>
<comment type="catalytic activity">
    <reaction evidence="1">
        <text>(7,8-dihydropterin-6-yl)methyl diphosphate + 4-aminobenzoate = 7,8-dihydropteroate + diphosphate</text>
        <dbReference type="Rhea" id="RHEA:19949"/>
        <dbReference type="ChEBI" id="CHEBI:17836"/>
        <dbReference type="ChEBI" id="CHEBI:17839"/>
        <dbReference type="ChEBI" id="CHEBI:33019"/>
        <dbReference type="ChEBI" id="CHEBI:72950"/>
        <dbReference type="EC" id="2.5.1.15"/>
    </reaction>
</comment>
<dbReference type="CDD" id="cd00739">
    <property type="entry name" value="DHPS"/>
    <property type="match status" value="1"/>
</dbReference>
<dbReference type="InterPro" id="IPR045031">
    <property type="entry name" value="DHP_synth-like"/>
</dbReference>
<feature type="domain" description="Pterin-binding" evidence="9">
    <location>
        <begin position="20"/>
        <end position="271"/>
    </location>
</feature>
<evidence type="ECO:0000256" key="2">
    <source>
        <dbReference type="ARBA" id="ARBA00001946"/>
    </source>
</evidence>
<dbReference type="InterPro" id="IPR006390">
    <property type="entry name" value="DHP_synth_dom"/>
</dbReference>
<evidence type="ECO:0000256" key="6">
    <source>
        <dbReference type="ARBA" id="ARBA00022723"/>
    </source>
</evidence>
<dbReference type="AlphaFoldDB" id="A0A3B1C0N4"/>
<evidence type="ECO:0000256" key="7">
    <source>
        <dbReference type="ARBA" id="ARBA00022842"/>
    </source>
</evidence>
<dbReference type="InterPro" id="IPR011005">
    <property type="entry name" value="Dihydropteroate_synth-like_sf"/>
</dbReference>
<dbReference type="GO" id="GO:0046872">
    <property type="term" value="F:metal ion binding"/>
    <property type="evidence" value="ECO:0007669"/>
    <property type="project" value="UniProtKB-KW"/>
</dbReference>
<dbReference type="PANTHER" id="PTHR20941:SF1">
    <property type="entry name" value="FOLIC ACID SYNTHESIS PROTEIN FOL1"/>
    <property type="match status" value="1"/>
</dbReference>
<keyword evidence="6" id="KW-0479">Metal-binding</keyword>
<evidence type="ECO:0000313" key="10">
    <source>
        <dbReference type="EMBL" id="VAX23749.1"/>
    </source>
</evidence>
<dbReference type="PROSITE" id="PS00793">
    <property type="entry name" value="DHPS_2"/>
    <property type="match status" value="1"/>
</dbReference>
<dbReference type="GO" id="GO:0046654">
    <property type="term" value="P:tetrahydrofolate biosynthetic process"/>
    <property type="evidence" value="ECO:0007669"/>
    <property type="project" value="TreeGrafter"/>
</dbReference>
<keyword evidence="5 10" id="KW-0808">Transferase</keyword>
<dbReference type="InterPro" id="IPR000489">
    <property type="entry name" value="Pterin-binding_dom"/>
</dbReference>
<sequence>MKPAPREYRYKHLRLGFNRPLIMGVVNATPDSFSDGGKYLKPRNAIEQAARLIESGAGIIDIGGESSRPGAKPVSAKEEGRRVLPVIRKLVKRYPKVPFSIDSYKPEVIRFAMDEGAGIINDITGLRNPDVMAIAEEHKVPVVIMHMKGMPGTMQKRPTYKNVVAEVVLFFKERIKACKKHGVTKIILDPGIGFGKTVNHNLAILRELDKIVELGYPVMVGASRKSFIGNILGADVNQRESGSLAITALAVRKGASIIRAHEVKENLEAAMVSAAVRKGRALRF</sequence>
<protein>
    <recommendedName>
        <fullName evidence="4">dihydropteroate synthase</fullName>
        <ecNumber evidence="4">2.5.1.15</ecNumber>
    </recommendedName>
</protein>
<evidence type="ECO:0000256" key="3">
    <source>
        <dbReference type="ARBA" id="ARBA00004763"/>
    </source>
</evidence>
<evidence type="ECO:0000259" key="9">
    <source>
        <dbReference type="PROSITE" id="PS50972"/>
    </source>
</evidence>
<evidence type="ECO:0000256" key="1">
    <source>
        <dbReference type="ARBA" id="ARBA00000012"/>
    </source>
</evidence>
<dbReference type="GO" id="GO:0005829">
    <property type="term" value="C:cytosol"/>
    <property type="evidence" value="ECO:0007669"/>
    <property type="project" value="TreeGrafter"/>
</dbReference>
<evidence type="ECO:0000256" key="8">
    <source>
        <dbReference type="ARBA" id="ARBA00022909"/>
    </source>
</evidence>
<dbReference type="GO" id="GO:0004156">
    <property type="term" value="F:dihydropteroate synthase activity"/>
    <property type="evidence" value="ECO:0007669"/>
    <property type="project" value="UniProtKB-EC"/>
</dbReference>
<gene>
    <name evidence="10" type="ORF">MNBD_NITROSPINAE01-911</name>
</gene>
<dbReference type="PROSITE" id="PS50972">
    <property type="entry name" value="PTERIN_BINDING"/>
    <property type="match status" value="1"/>
</dbReference>
<dbReference type="Pfam" id="PF00809">
    <property type="entry name" value="Pterin_bind"/>
    <property type="match status" value="1"/>
</dbReference>
<name>A0A3B1C0N4_9ZZZZ</name>
<evidence type="ECO:0000256" key="5">
    <source>
        <dbReference type="ARBA" id="ARBA00022679"/>
    </source>
</evidence>
<dbReference type="PANTHER" id="PTHR20941">
    <property type="entry name" value="FOLATE SYNTHESIS PROTEINS"/>
    <property type="match status" value="1"/>
</dbReference>
<reference evidence="10" key="1">
    <citation type="submission" date="2018-06" db="EMBL/GenBank/DDBJ databases">
        <authorList>
            <person name="Zhirakovskaya E."/>
        </authorList>
    </citation>
    <scope>NUCLEOTIDE SEQUENCE</scope>
</reference>
<comment type="cofactor">
    <cofactor evidence="2">
        <name>Mg(2+)</name>
        <dbReference type="ChEBI" id="CHEBI:18420"/>
    </cofactor>
</comment>
<comment type="pathway">
    <text evidence="3">Cofactor biosynthesis; tetrahydrofolate biosynthesis; 7,8-dihydrofolate from 2-amino-4-hydroxy-6-hydroxymethyl-7,8-dihydropteridine diphosphate and 4-aminobenzoate: step 1/2.</text>
</comment>
<dbReference type="EC" id="2.5.1.15" evidence="4"/>
<organism evidence="10">
    <name type="scientific">hydrothermal vent metagenome</name>
    <dbReference type="NCBI Taxonomy" id="652676"/>
    <lineage>
        <taxon>unclassified sequences</taxon>
        <taxon>metagenomes</taxon>
        <taxon>ecological metagenomes</taxon>
    </lineage>
</organism>
<dbReference type="GO" id="GO:0046656">
    <property type="term" value="P:folic acid biosynthetic process"/>
    <property type="evidence" value="ECO:0007669"/>
    <property type="project" value="UniProtKB-KW"/>
</dbReference>